<keyword evidence="2" id="KW-1185">Reference proteome</keyword>
<accession>A0ABR2HBR3</accession>
<proteinExistence type="predicted"/>
<gene>
    <name evidence="1" type="ORF">M9Y10_024991</name>
</gene>
<evidence type="ECO:0000313" key="2">
    <source>
        <dbReference type="Proteomes" id="UP001470230"/>
    </source>
</evidence>
<dbReference type="EMBL" id="JAPFFF010000034">
    <property type="protein sequence ID" value="KAK8843908.1"/>
    <property type="molecule type" value="Genomic_DNA"/>
</dbReference>
<sequence>MILNEGMFHTPNEVPPILILPKDEKAISVACMEELFYVLSNNGKVYKYVLPPEIPPYPLVTEIDELKNIRIVHFLVAE</sequence>
<reference evidence="1 2" key="1">
    <citation type="submission" date="2024-04" db="EMBL/GenBank/DDBJ databases">
        <title>Tritrichomonas musculus Genome.</title>
        <authorList>
            <person name="Alves-Ferreira E."/>
            <person name="Grigg M."/>
            <person name="Lorenzi H."/>
            <person name="Galac M."/>
        </authorList>
    </citation>
    <scope>NUCLEOTIDE SEQUENCE [LARGE SCALE GENOMIC DNA]</scope>
    <source>
        <strain evidence="1 2">EAF2021</strain>
    </source>
</reference>
<comment type="caution">
    <text evidence="1">The sequence shown here is derived from an EMBL/GenBank/DDBJ whole genome shotgun (WGS) entry which is preliminary data.</text>
</comment>
<evidence type="ECO:0000313" key="1">
    <source>
        <dbReference type="EMBL" id="KAK8843908.1"/>
    </source>
</evidence>
<organism evidence="1 2">
    <name type="scientific">Tritrichomonas musculus</name>
    <dbReference type="NCBI Taxonomy" id="1915356"/>
    <lineage>
        <taxon>Eukaryota</taxon>
        <taxon>Metamonada</taxon>
        <taxon>Parabasalia</taxon>
        <taxon>Tritrichomonadida</taxon>
        <taxon>Tritrichomonadidae</taxon>
        <taxon>Tritrichomonas</taxon>
    </lineage>
</organism>
<dbReference type="Proteomes" id="UP001470230">
    <property type="component" value="Unassembled WGS sequence"/>
</dbReference>
<protein>
    <submittedName>
        <fullName evidence="1">Uncharacterized protein</fullName>
    </submittedName>
</protein>
<name>A0ABR2HBR3_9EUKA</name>